<feature type="binding site" evidence="8">
    <location>
        <position position="116"/>
    </location>
    <ligand>
        <name>Mg(2+)</name>
        <dbReference type="ChEBI" id="CHEBI:18420"/>
    </ligand>
</feature>
<dbReference type="PANTHER" id="PTHR43210:SF5">
    <property type="entry name" value="DETHIOBIOTIN SYNTHETASE"/>
    <property type="match status" value="1"/>
</dbReference>
<feature type="binding site" evidence="8">
    <location>
        <begin position="182"/>
        <end position="183"/>
    </location>
    <ligand>
        <name>ATP</name>
        <dbReference type="ChEBI" id="CHEBI:30616"/>
    </ligand>
</feature>
<dbReference type="EC" id="6.3.3.3" evidence="8"/>
<comment type="similarity">
    <text evidence="8">Belongs to the dethiobiotin synthetase family.</text>
</comment>
<evidence type="ECO:0000256" key="1">
    <source>
        <dbReference type="ARBA" id="ARBA00022490"/>
    </source>
</evidence>
<evidence type="ECO:0000256" key="4">
    <source>
        <dbReference type="ARBA" id="ARBA00022741"/>
    </source>
</evidence>
<keyword evidence="4 8" id="KW-0547">Nucleotide-binding</keyword>
<organism evidence="9 10">
    <name type="scientific">Agaribacter marinus</name>
    <dbReference type="NCBI Taxonomy" id="1431249"/>
    <lineage>
        <taxon>Bacteria</taxon>
        <taxon>Pseudomonadati</taxon>
        <taxon>Pseudomonadota</taxon>
        <taxon>Gammaproteobacteria</taxon>
        <taxon>Alteromonadales</taxon>
        <taxon>Alteromonadaceae</taxon>
        <taxon>Agaribacter</taxon>
    </lineage>
</organism>
<dbReference type="Gene3D" id="3.40.50.300">
    <property type="entry name" value="P-loop containing nucleotide triphosphate hydrolases"/>
    <property type="match status" value="1"/>
</dbReference>
<feature type="binding site" evidence="8">
    <location>
        <position position="16"/>
    </location>
    <ligand>
        <name>Mg(2+)</name>
        <dbReference type="ChEBI" id="CHEBI:18420"/>
    </ligand>
</feature>
<comment type="caution">
    <text evidence="8">Lacks conserved residue(s) required for the propagation of feature annotation.</text>
</comment>
<evidence type="ECO:0000256" key="8">
    <source>
        <dbReference type="HAMAP-Rule" id="MF_00336"/>
    </source>
</evidence>
<evidence type="ECO:0000256" key="3">
    <source>
        <dbReference type="ARBA" id="ARBA00022723"/>
    </source>
</evidence>
<dbReference type="InterPro" id="IPR027417">
    <property type="entry name" value="P-loop_NTPase"/>
</dbReference>
<feature type="binding site" evidence="8">
    <location>
        <position position="54"/>
    </location>
    <ligand>
        <name>Mg(2+)</name>
        <dbReference type="ChEBI" id="CHEBI:18420"/>
    </ligand>
</feature>
<dbReference type="EMBL" id="BSOT01000007">
    <property type="protein sequence ID" value="GLR72142.1"/>
    <property type="molecule type" value="Genomic_DNA"/>
</dbReference>
<evidence type="ECO:0000256" key="2">
    <source>
        <dbReference type="ARBA" id="ARBA00022598"/>
    </source>
</evidence>
<keyword evidence="7 8" id="KW-0460">Magnesium</keyword>
<accession>A0AA37SZK7</accession>
<dbReference type="CDD" id="cd03109">
    <property type="entry name" value="DTBS"/>
    <property type="match status" value="1"/>
</dbReference>
<evidence type="ECO:0000313" key="10">
    <source>
        <dbReference type="Proteomes" id="UP001156601"/>
    </source>
</evidence>
<keyword evidence="1 8" id="KW-0963">Cytoplasm</keyword>
<dbReference type="Pfam" id="PF13500">
    <property type="entry name" value="AAA_26"/>
    <property type="match status" value="1"/>
</dbReference>
<dbReference type="PIRSF" id="PIRSF006755">
    <property type="entry name" value="DTB_synth"/>
    <property type="match status" value="1"/>
</dbReference>
<proteinExistence type="inferred from homology"/>
<dbReference type="FunFam" id="3.40.50.300:FF:000292">
    <property type="entry name" value="ATP-dependent dethiobiotin synthetase BioD"/>
    <property type="match status" value="1"/>
</dbReference>
<keyword evidence="6 8" id="KW-0067">ATP-binding</keyword>
<protein>
    <recommendedName>
        <fullName evidence="8">ATP-dependent dethiobiotin synthetase BioD</fullName>
        <ecNumber evidence="8">6.3.3.3</ecNumber>
    </recommendedName>
    <alternativeName>
        <fullName evidence="8">DTB synthetase</fullName>
        <shortName evidence="8">DTBS</shortName>
    </alternativeName>
    <alternativeName>
        <fullName evidence="8">Dethiobiotin synthase</fullName>
    </alternativeName>
</protein>
<reference evidence="9" key="1">
    <citation type="journal article" date="2014" name="Int. J. Syst. Evol. Microbiol.">
        <title>Complete genome sequence of Corynebacterium casei LMG S-19264T (=DSM 44701T), isolated from a smear-ripened cheese.</title>
        <authorList>
            <consortium name="US DOE Joint Genome Institute (JGI-PGF)"/>
            <person name="Walter F."/>
            <person name="Albersmeier A."/>
            <person name="Kalinowski J."/>
            <person name="Ruckert C."/>
        </authorList>
    </citation>
    <scope>NUCLEOTIDE SEQUENCE</scope>
    <source>
        <strain evidence="9">NBRC 110023</strain>
    </source>
</reference>
<dbReference type="GO" id="GO:0005829">
    <property type="term" value="C:cytosol"/>
    <property type="evidence" value="ECO:0007669"/>
    <property type="project" value="TreeGrafter"/>
</dbReference>
<evidence type="ECO:0000256" key="6">
    <source>
        <dbReference type="ARBA" id="ARBA00022840"/>
    </source>
</evidence>
<dbReference type="Proteomes" id="UP001156601">
    <property type="component" value="Unassembled WGS sequence"/>
</dbReference>
<evidence type="ECO:0000313" key="9">
    <source>
        <dbReference type="EMBL" id="GLR72142.1"/>
    </source>
</evidence>
<feature type="active site" evidence="8">
    <location>
        <position position="37"/>
    </location>
</feature>
<dbReference type="InterPro" id="IPR004472">
    <property type="entry name" value="DTB_synth_BioD"/>
</dbReference>
<comment type="pathway">
    <text evidence="8">Cofactor biosynthesis; biotin biosynthesis; biotin from 7,8-diaminononanoate: step 1/2.</text>
</comment>
<comment type="subcellular location">
    <subcellularLocation>
        <location evidence="8">Cytoplasm</location>
    </subcellularLocation>
</comment>
<comment type="cofactor">
    <cofactor evidence="8">
        <name>Mg(2+)</name>
        <dbReference type="ChEBI" id="CHEBI:18420"/>
    </cofactor>
</comment>
<keyword evidence="5 8" id="KW-0093">Biotin biosynthesis</keyword>
<keyword evidence="10" id="KW-1185">Reference proteome</keyword>
<dbReference type="NCBIfam" id="TIGR00347">
    <property type="entry name" value="bioD"/>
    <property type="match status" value="1"/>
</dbReference>
<feature type="binding site" evidence="8">
    <location>
        <begin position="12"/>
        <end position="17"/>
    </location>
    <ligand>
        <name>ATP</name>
        <dbReference type="ChEBI" id="CHEBI:30616"/>
    </ligand>
</feature>
<comment type="subunit">
    <text evidence="8">Homodimer.</text>
</comment>
<feature type="binding site" evidence="8">
    <location>
        <begin position="116"/>
        <end position="119"/>
    </location>
    <ligand>
        <name>ATP</name>
        <dbReference type="ChEBI" id="CHEBI:30616"/>
    </ligand>
</feature>
<dbReference type="GO" id="GO:0000287">
    <property type="term" value="F:magnesium ion binding"/>
    <property type="evidence" value="ECO:0007669"/>
    <property type="project" value="UniProtKB-UniRule"/>
</dbReference>
<evidence type="ECO:0000256" key="5">
    <source>
        <dbReference type="ARBA" id="ARBA00022756"/>
    </source>
</evidence>
<dbReference type="RefSeq" id="WP_284218507.1">
    <property type="nucleotide sequence ID" value="NZ_BSOT01000007.1"/>
</dbReference>
<dbReference type="GO" id="GO:0005524">
    <property type="term" value="F:ATP binding"/>
    <property type="evidence" value="ECO:0007669"/>
    <property type="project" value="UniProtKB-UniRule"/>
</dbReference>
<evidence type="ECO:0000256" key="7">
    <source>
        <dbReference type="ARBA" id="ARBA00022842"/>
    </source>
</evidence>
<keyword evidence="3 8" id="KW-0479">Metal-binding</keyword>
<gene>
    <name evidence="8 9" type="primary">bioD</name>
    <name evidence="9" type="ORF">GCM10007852_30500</name>
</gene>
<dbReference type="GO" id="GO:0042803">
    <property type="term" value="F:protein homodimerization activity"/>
    <property type="evidence" value="ECO:0007669"/>
    <property type="project" value="UniProtKB-ARBA"/>
</dbReference>
<comment type="catalytic activity">
    <reaction evidence="8">
        <text>(7R,8S)-7,8-diammoniononanoate + CO2 + ATP = (4R,5S)-dethiobiotin + ADP + phosphate + 3 H(+)</text>
        <dbReference type="Rhea" id="RHEA:15805"/>
        <dbReference type="ChEBI" id="CHEBI:15378"/>
        <dbReference type="ChEBI" id="CHEBI:16526"/>
        <dbReference type="ChEBI" id="CHEBI:30616"/>
        <dbReference type="ChEBI" id="CHEBI:43474"/>
        <dbReference type="ChEBI" id="CHEBI:149469"/>
        <dbReference type="ChEBI" id="CHEBI:149473"/>
        <dbReference type="ChEBI" id="CHEBI:456216"/>
        <dbReference type="EC" id="6.3.3.3"/>
    </reaction>
</comment>
<comment type="function">
    <text evidence="8">Catalyzes a mechanistically unusual reaction, the ATP-dependent insertion of CO2 between the N7 and N8 nitrogen atoms of 7,8-diaminopelargonic acid (DAPA, also called 7,8-diammoniononanoate) to form a ureido ring.</text>
</comment>
<comment type="caution">
    <text evidence="9">The sequence shown here is derived from an EMBL/GenBank/DDBJ whole genome shotgun (WGS) entry which is preliminary data.</text>
</comment>
<dbReference type="GO" id="GO:0009102">
    <property type="term" value="P:biotin biosynthetic process"/>
    <property type="evidence" value="ECO:0007669"/>
    <property type="project" value="UniProtKB-UniRule"/>
</dbReference>
<dbReference type="HAMAP" id="MF_00336">
    <property type="entry name" value="BioD"/>
    <property type="match status" value="1"/>
</dbReference>
<keyword evidence="2 8" id="KW-0436">Ligase</keyword>
<dbReference type="AlphaFoldDB" id="A0AA37SZK7"/>
<sequence length="233" mass="25571">MRSIFITGTDTDVGKTFVSKLMLDALKKDYPRTLGFKPIAAGCEHSTNGLRNEDALTLQAASTIDTDYNVINPIAFEPPIAPHIAAATQQVDLSVSVLSRHYKNACSLAPDILLTEGAGGWRLPLSANKHAEKREFLSDFVAHHKMQVVLVVGMRLGCLNHAVLTYEAIKKDGLTCVGWIANRCVASMLNYEDNKQTLTKLLDAPLLAEVPYASNKNASCVSFNKTEYWSQVF</sequence>
<dbReference type="PANTHER" id="PTHR43210">
    <property type="entry name" value="DETHIOBIOTIN SYNTHETASE"/>
    <property type="match status" value="1"/>
</dbReference>
<dbReference type="SUPFAM" id="SSF52540">
    <property type="entry name" value="P-loop containing nucleoside triphosphate hydrolases"/>
    <property type="match status" value="1"/>
</dbReference>
<dbReference type="GO" id="GO:0004141">
    <property type="term" value="F:dethiobiotin synthase activity"/>
    <property type="evidence" value="ECO:0007669"/>
    <property type="project" value="UniProtKB-UniRule"/>
</dbReference>
<name>A0AA37SZK7_9ALTE</name>
<feature type="binding site" evidence="8">
    <location>
        <position position="54"/>
    </location>
    <ligand>
        <name>ATP</name>
        <dbReference type="ChEBI" id="CHEBI:30616"/>
    </ligand>
</feature>
<reference evidence="9" key="2">
    <citation type="submission" date="2023-01" db="EMBL/GenBank/DDBJ databases">
        <title>Draft genome sequence of Agaribacter marinus strain NBRC 110023.</title>
        <authorList>
            <person name="Sun Q."/>
            <person name="Mori K."/>
        </authorList>
    </citation>
    <scope>NUCLEOTIDE SEQUENCE</scope>
    <source>
        <strain evidence="9">NBRC 110023</strain>
    </source>
</reference>